<protein>
    <submittedName>
        <fullName evidence="4">Homoserine O-succinyltransferase</fullName>
    </submittedName>
</protein>
<dbReference type="GO" id="GO:0008652">
    <property type="term" value="P:amino acid biosynthetic process"/>
    <property type="evidence" value="ECO:0007669"/>
    <property type="project" value="UniProtKB-KW"/>
</dbReference>
<dbReference type="Gene3D" id="3.40.50.880">
    <property type="match status" value="1"/>
</dbReference>
<keyword evidence="3" id="KW-0012">Acyltransferase</keyword>
<organism evidence="4">
    <name type="scientific">human gut metagenome</name>
    <dbReference type="NCBI Taxonomy" id="408170"/>
    <lineage>
        <taxon>unclassified sequences</taxon>
        <taxon>metagenomes</taxon>
        <taxon>organismal metagenomes</taxon>
    </lineage>
</organism>
<sequence length="117" mass="13766">MPIRIDKKLPAVEILRTENIFVMDDQRAAHQDIRPLKILILNLMPLKMVTETQLLRHLANTPLQLDIEFLYMESHQSKTTRSEHMKTFYKTFSEVQDQYFDGLIITGAPVEHLPFEE</sequence>
<comment type="caution">
    <text evidence="4">The sequence shown here is derived from an EMBL/GenBank/DDBJ whole genome shotgun (WGS) entry which is preliminary data.</text>
</comment>
<evidence type="ECO:0000256" key="1">
    <source>
        <dbReference type="ARBA" id="ARBA00022605"/>
    </source>
</evidence>
<dbReference type="SUPFAM" id="SSF52317">
    <property type="entry name" value="Class I glutamine amidotransferase-like"/>
    <property type="match status" value="1"/>
</dbReference>
<dbReference type="InterPro" id="IPR029062">
    <property type="entry name" value="Class_I_gatase-like"/>
</dbReference>
<dbReference type="PANTHER" id="PTHR20919:SF0">
    <property type="entry name" value="HOMOSERINE O-SUCCINYLTRANSFERASE"/>
    <property type="match status" value="1"/>
</dbReference>
<evidence type="ECO:0000256" key="3">
    <source>
        <dbReference type="ARBA" id="ARBA00023315"/>
    </source>
</evidence>
<reference evidence="4" key="1">
    <citation type="submission" date="2013-12" db="EMBL/GenBank/DDBJ databases">
        <title>A Varibaculum cambriense genome reconstructed from a premature infant gut community with otherwise low bacterial novelty that shifts toward anaerobic metabolism during the third week of life.</title>
        <authorList>
            <person name="Brown C.T."/>
            <person name="Sharon I."/>
            <person name="Thomas B.C."/>
            <person name="Castelle C.J."/>
            <person name="Morowitz M.J."/>
            <person name="Banfield J.F."/>
        </authorList>
    </citation>
    <scope>NUCLEOTIDE SEQUENCE</scope>
</reference>
<dbReference type="AlphaFoldDB" id="W1XZT6"/>
<name>W1XZT6_9ZZZZ</name>
<dbReference type="InterPro" id="IPR033752">
    <property type="entry name" value="MetA_family"/>
</dbReference>
<dbReference type="Pfam" id="PF04204">
    <property type="entry name" value="HTS"/>
    <property type="match status" value="1"/>
</dbReference>
<evidence type="ECO:0000313" key="4">
    <source>
        <dbReference type="EMBL" id="ETJ35813.1"/>
    </source>
</evidence>
<gene>
    <name evidence="4" type="ORF">Q604_UNBC09859G0001</name>
</gene>
<evidence type="ECO:0000256" key="2">
    <source>
        <dbReference type="ARBA" id="ARBA00022679"/>
    </source>
</evidence>
<accession>W1XZT6</accession>
<dbReference type="PANTHER" id="PTHR20919">
    <property type="entry name" value="HOMOSERINE O-SUCCINYLTRANSFERASE"/>
    <property type="match status" value="1"/>
</dbReference>
<dbReference type="EMBL" id="AZMM01009859">
    <property type="protein sequence ID" value="ETJ35813.1"/>
    <property type="molecule type" value="Genomic_DNA"/>
</dbReference>
<keyword evidence="2 4" id="KW-0808">Transferase</keyword>
<feature type="non-terminal residue" evidence="4">
    <location>
        <position position="117"/>
    </location>
</feature>
<dbReference type="GO" id="GO:0008899">
    <property type="term" value="F:homoserine O-succinyltransferase activity"/>
    <property type="evidence" value="ECO:0007669"/>
    <property type="project" value="TreeGrafter"/>
</dbReference>
<keyword evidence="1" id="KW-0028">Amino-acid biosynthesis</keyword>
<proteinExistence type="predicted"/>